<dbReference type="GO" id="GO:0015031">
    <property type="term" value="P:protein transport"/>
    <property type="evidence" value="ECO:0007669"/>
    <property type="project" value="UniProtKB-KW"/>
</dbReference>
<evidence type="ECO:0000256" key="3">
    <source>
        <dbReference type="ARBA" id="ARBA00017665"/>
    </source>
</evidence>
<dbReference type="Proteomes" id="UP000288859">
    <property type="component" value="Unassembled WGS sequence"/>
</dbReference>
<protein>
    <recommendedName>
        <fullName evidence="3">Vacuolar protein sorting-associated protein 54</fullName>
    </recommendedName>
</protein>
<feature type="region of interest" description="Disordered" evidence="9">
    <location>
        <begin position="519"/>
        <end position="548"/>
    </location>
</feature>
<feature type="domain" description="Vacuolar protein sorting-associated protein 54 N-terminal" evidence="11">
    <location>
        <begin position="260"/>
        <end position="377"/>
    </location>
</feature>
<name>A0A438N688_EXOME</name>
<evidence type="ECO:0000256" key="9">
    <source>
        <dbReference type="SAM" id="MobiDB-lite"/>
    </source>
</evidence>
<feature type="compositionally biased region" description="Polar residues" evidence="9">
    <location>
        <begin position="536"/>
        <end position="548"/>
    </location>
</feature>
<evidence type="ECO:0000256" key="5">
    <source>
        <dbReference type="ARBA" id="ARBA00022927"/>
    </source>
</evidence>
<feature type="compositionally biased region" description="Low complexity" evidence="9">
    <location>
        <begin position="1057"/>
        <end position="1094"/>
    </location>
</feature>
<dbReference type="PANTHER" id="PTHR12965:SF0">
    <property type="entry name" value="VACUOLAR PROTEIN SORTING-ASSOCIATED PROTEIN 54"/>
    <property type="match status" value="1"/>
</dbReference>
<feature type="compositionally biased region" description="Polar residues" evidence="9">
    <location>
        <begin position="46"/>
        <end position="55"/>
    </location>
</feature>
<dbReference type="GO" id="GO:0000938">
    <property type="term" value="C:GARP complex"/>
    <property type="evidence" value="ECO:0007669"/>
    <property type="project" value="InterPro"/>
</dbReference>
<reference evidence="12 13" key="1">
    <citation type="submission" date="2017-03" db="EMBL/GenBank/DDBJ databases">
        <title>Genomes of endolithic fungi from Antarctica.</title>
        <authorList>
            <person name="Coleine C."/>
            <person name="Masonjones S."/>
            <person name="Stajich J.E."/>
        </authorList>
    </citation>
    <scope>NUCLEOTIDE SEQUENCE [LARGE SCALE GENOMIC DNA]</scope>
    <source>
        <strain evidence="12 13">CCFEE 6314</strain>
    </source>
</reference>
<dbReference type="PANTHER" id="PTHR12965">
    <property type="entry name" value="VACUOLAR PROTEIN SORTING 54"/>
    <property type="match status" value="1"/>
</dbReference>
<dbReference type="GO" id="GO:0019905">
    <property type="term" value="F:syntaxin binding"/>
    <property type="evidence" value="ECO:0007669"/>
    <property type="project" value="TreeGrafter"/>
</dbReference>
<feature type="compositionally biased region" description="Pro residues" evidence="9">
    <location>
        <begin position="1101"/>
        <end position="1111"/>
    </location>
</feature>
<feature type="compositionally biased region" description="Polar residues" evidence="9">
    <location>
        <begin position="201"/>
        <end position="210"/>
    </location>
</feature>
<dbReference type="Pfam" id="PF07928">
    <property type="entry name" value="Vps54"/>
    <property type="match status" value="1"/>
</dbReference>
<evidence type="ECO:0000256" key="8">
    <source>
        <dbReference type="SAM" id="Coils"/>
    </source>
</evidence>
<dbReference type="Pfam" id="PF10475">
    <property type="entry name" value="Vps54_N"/>
    <property type="match status" value="1"/>
</dbReference>
<feature type="compositionally biased region" description="Polar residues" evidence="9">
    <location>
        <begin position="1046"/>
        <end position="1056"/>
    </location>
</feature>
<dbReference type="VEuPathDB" id="FungiDB:PV10_04252"/>
<feature type="region of interest" description="Disordered" evidence="9">
    <location>
        <begin position="1046"/>
        <end position="1111"/>
    </location>
</feature>
<accession>A0A438N688</accession>
<keyword evidence="6" id="KW-0333">Golgi apparatus</keyword>
<evidence type="ECO:0000256" key="6">
    <source>
        <dbReference type="ARBA" id="ARBA00023034"/>
    </source>
</evidence>
<feature type="compositionally biased region" description="Polar residues" evidence="9">
    <location>
        <begin position="12"/>
        <end position="22"/>
    </location>
</feature>
<evidence type="ECO:0000256" key="4">
    <source>
        <dbReference type="ARBA" id="ARBA00022448"/>
    </source>
</evidence>
<comment type="similarity">
    <text evidence="2">Belongs to the VPS54 family.</text>
</comment>
<evidence type="ECO:0000259" key="10">
    <source>
        <dbReference type="Pfam" id="PF07928"/>
    </source>
</evidence>
<feature type="compositionally biased region" description="Polar residues" evidence="9">
    <location>
        <begin position="173"/>
        <end position="187"/>
    </location>
</feature>
<dbReference type="EMBL" id="NAJM01000018">
    <property type="protein sequence ID" value="RVX71248.1"/>
    <property type="molecule type" value="Genomic_DNA"/>
</dbReference>
<keyword evidence="4" id="KW-0813">Transport</keyword>
<evidence type="ECO:0000256" key="2">
    <source>
        <dbReference type="ARBA" id="ARBA00009150"/>
    </source>
</evidence>
<evidence type="ECO:0000313" key="13">
    <source>
        <dbReference type="Proteomes" id="UP000288859"/>
    </source>
</evidence>
<dbReference type="AlphaFoldDB" id="A0A438N688"/>
<evidence type="ECO:0000256" key="1">
    <source>
        <dbReference type="ARBA" id="ARBA00004601"/>
    </source>
</evidence>
<dbReference type="InterPro" id="IPR012501">
    <property type="entry name" value="Vps54_C"/>
</dbReference>
<dbReference type="GO" id="GO:0006896">
    <property type="term" value="P:Golgi to vacuole transport"/>
    <property type="evidence" value="ECO:0007669"/>
    <property type="project" value="TreeGrafter"/>
</dbReference>
<dbReference type="InterPro" id="IPR039745">
    <property type="entry name" value="Vps54"/>
</dbReference>
<keyword evidence="5" id="KW-0653">Protein transport</keyword>
<organism evidence="12 13">
    <name type="scientific">Exophiala mesophila</name>
    <name type="common">Black yeast-like fungus</name>
    <dbReference type="NCBI Taxonomy" id="212818"/>
    <lineage>
        <taxon>Eukaryota</taxon>
        <taxon>Fungi</taxon>
        <taxon>Dikarya</taxon>
        <taxon>Ascomycota</taxon>
        <taxon>Pezizomycotina</taxon>
        <taxon>Eurotiomycetes</taxon>
        <taxon>Chaetothyriomycetidae</taxon>
        <taxon>Chaetothyriales</taxon>
        <taxon>Herpotrichiellaceae</taxon>
        <taxon>Exophiala</taxon>
    </lineage>
</organism>
<sequence length="1111" mass="121815">MATSARPGSRGNFASPTPTTPVAQYPFPDVLQRQHGSPRSDLRRGSTASSINSIGGTLDSGAGSHTITEAGQNAISTLLQHPIMRTGLQASTTVPTTGYKVPTQRDIPPVALTNIPHIDSKQFHPYLQQVGSLYEAFQRAKSDGEGTTSLFQRDKKENEESWEAILNKKLQGSGHSRTGSMSSTASTPVEAPVLKRRQSGQRRQAVTPLSTIPPVYSEDDFHLENPRTFDIVSEKSEIVRDPNGTPTGRRPLATNAILQEKLSWYMDTVEVHLINSISTASKSFFSALGSLRELHDEAEDSVDRIQMLRKELARLDKEMALDGLKVVNLKQRRDNVRQLAQAIMQLEDIVHAVQKCESQVDTGNIDEALDDLEEVEALMAGKPSRVQIASQQHNYQRRDLRRIKALEGALDDLNQLRQRAGRGYENRFHSSLLGDIRRHVEQTETSSTLQRWGISYTKARPGQRRAPSSFPAYMNIGSDLRSDLEAEMNGLSRARYTTPAATTFRAVVLREMKAMIRRQLPASNDDDNASSISASTAGGRQLSQQEKSSALARNLRALDPDDWYQMLATIYTNISEGLRRLSVQVKILLDITSNLPEHMIKSPPRSPDPASIDRVLSPTGGRPRATSSVQAEMQQTLDLSNLLGEGVDLVQAQITKVVKVRAQQNSELPLADFLKYFALNKLFADECEAISGRTGTALKQVIDAQIKDFVARFGDTQKQQLIRTMDNDKWDAKDFGDNENSLLSRTMEGSTNDSSTWVESTIIWHVSSNGPSTTNGNPTNGTATAKVRSAVVDDQKYILPESATAMLQTIEAFEHLAAGIPSMSHEIATHLLESLKLFNSRSSQLILGAGATRSAGLKNITTKHLALSSQALSFIVALVPYVREFFRRHLPSSTASSIMTEFDKVKRLFQEHQNGIHEKLVDIMSGRASMHVKAMKAIDWEEAAKNKAVSVSPYMETLTKETATLQKVLSKHLPEPVVAGIMIPVFASYREQWTKAYQDVNVHSSAAKDRLLADAELFRARLSKIDGTGDLGDEIVKVVENKTVQNDQSVQSEASQPPSTVTGRPTTTATSTSTSTSEPASASASVPAPAGDAPQAGNSDTPPPSNPKEAS</sequence>
<keyword evidence="7 8" id="KW-0175">Coiled coil</keyword>
<dbReference type="GO" id="GO:0042147">
    <property type="term" value="P:retrograde transport, endosome to Golgi"/>
    <property type="evidence" value="ECO:0007669"/>
    <property type="project" value="InterPro"/>
</dbReference>
<feature type="coiled-coil region" evidence="8">
    <location>
        <begin position="291"/>
        <end position="349"/>
    </location>
</feature>
<dbReference type="Gene3D" id="6.10.250.860">
    <property type="match status" value="1"/>
</dbReference>
<comment type="subcellular location">
    <subcellularLocation>
        <location evidence="1">Golgi apparatus</location>
        <location evidence="1">trans-Golgi network</location>
    </subcellularLocation>
</comment>
<evidence type="ECO:0000259" key="11">
    <source>
        <dbReference type="Pfam" id="PF10475"/>
    </source>
</evidence>
<feature type="region of interest" description="Disordered" evidence="9">
    <location>
        <begin position="1"/>
        <end position="65"/>
    </location>
</feature>
<dbReference type="OrthoDB" id="10259024at2759"/>
<feature type="region of interest" description="Disordered" evidence="9">
    <location>
        <begin position="167"/>
        <end position="210"/>
    </location>
</feature>
<dbReference type="InterPro" id="IPR019515">
    <property type="entry name" value="VPS54_N"/>
</dbReference>
<evidence type="ECO:0000256" key="7">
    <source>
        <dbReference type="ARBA" id="ARBA00023054"/>
    </source>
</evidence>
<gene>
    <name evidence="12" type="ORF">B0A52_04822</name>
</gene>
<comment type="caution">
    <text evidence="12">The sequence shown here is derived from an EMBL/GenBank/DDBJ whole genome shotgun (WGS) entry which is preliminary data.</text>
</comment>
<dbReference type="GO" id="GO:0005829">
    <property type="term" value="C:cytosol"/>
    <property type="evidence" value="ECO:0007669"/>
    <property type="project" value="GOC"/>
</dbReference>
<evidence type="ECO:0000313" key="12">
    <source>
        <dbReference type="EMBL" id="RVX71248.1"/>
    </source>
</evidence>
<feature type="domain" description="Vacuolar protein sorting-associated protein 54 C-terminal" evidence="10">
    <location>
        <begin position="794"/>
        <end position="927"/>
    </location>
</feature>
<proteinExistence type="inferred from homology"/>
<feature type="region of interest" description="Disordered" evidence="9">
    <location>
        <begin position="597"/>
        <end position="627"/>
    </location>
</feature>